<gene>
    <name evidence="1" type="ORF">MILVUS5_LOCUS23614</name>
</gene>
<accession>A0ACB0KKJ7</accession>
<keyword evidence="2" id="KW-1185">Reference proteome</keyword>
<organism evidence="1 2">
    <name type="scientific">Trifolium pratense</name>
    <name type="common">Red clover</name>
    <dbReference type="NCBI Taxonomy" id="57577"/>
    <lineage>
        <taxon>Eukaryota</taxon>
        <taxon>Viridiplantae</taxon>
        <taxon>Streptophyta</taxon>
        <taxon>Embryophyta</taxon>
        <taxon>Tracheophyta</taxon>
        <taxon>Spermatophyta</taxon>
        <taxon>Magnoliopsida</taxon>
        <taxon>eudicotyledons</taxon>
        <taxon>Gunneridae</taxon>
        <taxon>Pentapetalae</taxon>
        <taxon>rosids</taxon>
        <taxon>fabids</taxon>
        <taxon>Fabales</taxon>
        <taxon>Fabaceae</taxon>
        <taxon>Papilionoideae</taxon>
        <taxon>50 kb inversion clade</taxon>
        <taxon>NPAAA clade</taxon>
        <taxon>Hologalegina</taxon>
        <taxon>IRL clade</taxon>
        <taxon>Trifolieae</taxon>
        <taxon>Trifolium</taxon>
    </lineage>
</organism>
<dbReference type="Proteomes" id="UP001177021">
    <property type="component" value="Unassembled WGS sequence"/>
</dbReference>
<evidence type="ECO:0000313" key="1">
    <source>
        <dbReference type="EMBL" id="CAJ2656967.1"/>
    </source>
</evidence>
<proteinExistence type="predicted"/>
<reference evidence="1" key="1">
    <citation type="submission" date="2023-10" db="EMBL/GenBank/DDBJ databases">
        <authorList>
            <person name="Rodriguez Cubillos JULIANA M."/>
            <person name="De Vega J."/>
        </authorList>
    </citation>
    <scope>NUCLEOTIDE SEQUENCE</scope>
</reference>
<name>A0ACB0KKJ7_TRIPR</name>
<dbReference type="EMBL" id="CASHSV030000311">
    <property type="protein sequence ID" value="CAJ2656967.1"/>
    <property type="molecule type" value="Genomic_DNA"/>
</dbReference>
<evidence type="ECO:0000313" key="2">
    <source>
        <dbReference type="Proteomes" id="UP001177021"/>
    </source>
</evidence>
<protein>
    <submittedName>
        <fullName evidence="1">Uncharacterized protein</fullName>
    </submittedName>
</protein>
<comment type="caution">
    <text evidence="1">The sequence shown here is derived from an EMBL/GenBank/DDBJ whole genome shotgun (WGS) entry which is preliminary data.</text>
</comment>
<sequence>MSMILSIGSLSILVHVCLFMTTTSIAQFVLDTNREPIEGDEEYFIRPVITNNGVGRFTLVNRNGSCPLHLGLENTHFPQHSLSVKFIPFAPHHDDDDVRLNRDLRVIFQASSSCVKSSTEWRLDEKDIRSGRRLITTGRDDGTIGSYGNFFRIVETQIAGRYNIQWCPTEVCPNCRFECGTVGFLLENEKFLLALDGSALPVVFEKE</sequence>